<keyword evidence="1" id="KW-1133">Transmembrane helix</keyword>
<feature type="transmembrane region" description="Helical" evidence="1">
    <location>
        <begin position="15"/>
        <end position="36"/>
    </location>
</feature>
<name>A0A6C0KZU8_9ZZZZ</name>
<sequence length="95" mass="10527">MNFNALELALTDSNLHLPAVCLALYVLCVSIACCSCRSSTKPVANQDEINSRNSKLAIMLMMLLVEDPEGNSKYIEMAKRIGCSHLLTELHDKEE</sequence>
<evidence type="ECO:0000256" key="1">
    <source>
        <dbReference type="SAM" id="Phobius"/>
    </source>
</evidence>
<keyword evidence="1" id="KW-0812">Transmembrane</keyword>
<protein>
    <submittedName>
        <fullName evidence="2">Uncharacterized protein</fullName>
    </submittedName>
</protein>
<dbReference type="EMBL" id="MN740994">
    <property type="protein sequence ID" value="QHU22054.1"/>
    <property type="molecule type" value="Genomic_DNA"/>
</dbReference>
<proteinExistence type="predicted"/>
<reference evidence="2" key="1">
    <citation type="journal article" date="2020" name="Nature">
        <title>Giant virus diversity and host interactions through global metagenomics.</title>
        <authorList>
            <person name="Schulz F."/>
            <person name="Roux S."/>
            <person name="Paez-Espino D."/>
            <person name="Jungbluth S."/>
            <person name="Walsh D.A."/>
            <person name="Denef V.J."/>
            <person name="McMahon K.D."/>
            <person name="Konstantinidis K.T."/>
            <person name="Eloe-Fadrosh E.A."/>
            <person name="Kyrpides N.C."/>
            <person name="Woyke T."/>
        </authorList>
    </citation>
    <scope>NUCLEOTIDE SEQUENCE</scope>
    <source>
        <strain evidence="2">GVMAG-S-3300013286-35</strain>
    </source>
</reference>
<accession>A0A6C0KZU8</accession>
<dbReference type="AlphaFoldDB" id="A0A6C0KZU8"/>
<keyword evidence="1" id="KW-0472">Membrane</keyword>
<organism evidence="2">
    <name type="scientific">viral metagenome</name>
    <dbReference type="NCBI Taxonomy" id="1070528"/>
    <lineage>
        <taxon>unclassified sequences</taxon>
        <taxon>metagenomes</taxon>
        <taxon>organismal metagenomes</taxon>
    </lineage>
</organism>
<evidence type="ECO:0000313" key="2">
    <source>
        <dbReference type="EMBL" id="QHU22054.1"/>
    </source>
</evidence>